<proteinExistence type="predicted"/>
<gene>
    <name evidence="1" type="ORF">NUW58_g7685</name>
</gene>
<comment type="caution">
    <text evidence="1">The sequence shown here is derived from an EMBL/GenBank/DDBJ whole genome shotgun (WGS) entry which is preliminary data.</text>
</comment>
<evidence type="ECO:0000313" key="2">
    <source>
        <dbReference type="Proteomes" id="UP001143856"/>
    </source>
</evidence>
<protein>
    <submittedName>
        <fullName evidence="1">Uncharacterized protein</fullName>
    </submittedName>
</protein>
<dbReference type="Proteomes" id="UP001143856">
    <property type="component" value="Unassembled WGS sequence"/>
</dbReference>
<evidence type="ECO:0000313" key="1">
    <source>
        <dbReference type="EMBL" id="KAJ2977833.1"/>
    </source>
</evidence>
<name>A0ACC1NFM6_9PEZI</name>
<organism evidence="1 2">
    <name type="scientific">Xylaria curta</name>
    <dbReference type="NCBI Taxonomy" id="42375"/>
    <lineage>
        <taxon>Eukaryota</taxon>
        <taxon>Fungi</taxon>
        <taxon>Dikarya</taxon>
        <taxon>Ascomycota</taxon>
        <taxon>Pezizomycotina</taxon>
        <taxon>Sordariomycetes</taxon>
        <taxon>Xylariomycetidae</taxon>
        <taxon>Xylariales</taxon>
        <taxon>Xylariaceae</taxon>
        <taxon>Xylaria</taxon>
    </lineage>
</organism>
<dbReference type="EMBL" id="JAPDGR010002070">
    <property type="protein sequence ID" value="KAJ2977833.1"/>
    <property type="molecule type" value="Genomic_DNA"/>
</dbReference>
<keyword evidence="2" id="KW-1185">Reference proteome</keyword>
<accession>A0ACC1NFM6</accession>
<sequence>MIQNVLDKNVKYTDKKDTDTNCPDASFELTGIENFQHAGLVVEVGWTQKSSELKQKCQGYIKKSKGLVRTVVGIDLHDLYECYQAVIDRVGKVAAGEDKAIRLKRIQEMATETLKREATGKISLWHSQWDEVTRTAKARVAFSDHKFREKDEKPVGGVALCFSLQAFISERIEAKFLSSHNPRCAISAEYLCSRLDAGLKEMFTYIPKGSGGKNLAVGQIDWDIGFLPPFVQDEGEPFGPPSFLPGPSTPQVRPTEDNSAEDELTHGPWVGRLRKIGHRLNSLRRPNTS</sequence>
<reference evidence="1" key="1">
    <citation type="submission" date="2022-10" db="EMBL/GenBank/DDBJ databases">
        <title>Genome Sequence of Xylaria curta.</title>
        <authorList>
            <person name="Buettner E."/>
        </authorList>
    </citation>
    <scope>NUCLEOTIDE SEQUENCE</scope>
    <source>
        <strain evidence="1">Babe10</strain>
    </source>
</reference>